<dbReference type="GO" id="GO:0006574">
    <property type="term" value="P:L-valine catabolic process"/>
    <property type="evidence" value="ECO:0007669"/>
    <property type="project" value="TreeGrafter"/>
</dbReference>
<evidence type="ECO:0000256" key="3">
    <source>
        <dbReference type="ARBA" id="ARBA00005109"/>
    </source>
</evidence>
<evidence type="ECO:0000256" key="6">
    <source>
        <dbReference type="ARBA" id="ARBA00016714"/>
    </source>
</evidence>
<gene>
    <name evidence="13" type="ORF">O3M35_007510</name>
</gene>
<dbReference type="EMBL" id="JAPXFL010000004">
    <property type="protein sequence ID" value="KAK9507716.1"/>
    <property type="molecule type" value="Genomic_DNA"/>
</dbReference>
<dbReference type="Proteomes" id="UP001461498">
    <property type="component" value="Unassembled WGS sequence"/>
</dbReference>
<evidence type="ECO:0000259" key="12">
    <source>
        <dbReference type="Pfam" id="PF16113"/>
    </source>
</evidence>
<dbReference type="InterPro" id="IPR045004">
    <property type="entry name" value="ECH_dom"/>
</dbReference>
<dbReference type="AlphaFoldDB" id="A0AAW1DAI4"/>
<name>A0AAW1DAI4_9HEMI</name>
<evidence type="ECO:0000256" key="10">
    <source>
        <dbReference type="ARBA" id="ARBA00024871"/>
    </source>
</evidence>
<comment type="function">
    <text evidence="10">Hydrolyzes 3-hydroxyisobutyryl-CoA (HIBYL-CoA), a saline catabolite. Has high activity toward isobutyryl-CoA. Could be an isobutyryl-CoA dehydrogenase that functions in valine catabolism. Also hydrolyzes 3-hydroxypropanoyl-CoA.</text>
</comment>
<comment type="pathway">
    <text evidence="3">Amino-acid degradation; L-valine degradation.</text>
</comment>
<evidence type="ECO:0000313" key="13">
    <source>
        <dbReference type="EMBL" id="KAK9507716.1"/>
    </source>
</evidence>
<comment type="subcellular location">
    <subcellularLocation>
        <location evidence="2">Mitochondrion</location>
    </subcellularLocation>
</comment>
<dbReference type="PANTHER" id="PTHR43176">
    <property type="entry name" value="3-HYDROXYISOBUTYRYL-COA HYDROLASE-RELATED"/>
    <property type="match status" value="1"/>
</dbReference>
<dbReference type="EC" id="3.1.2.4" evidence="5"/>
<keyword evidence="8" id="KW-0378">Hydrolase</keyword>
<dbReference type="Pfam" id="PF16113">
    <property type="entry name" value="ECH_2"/>
    <property type="match status" value="1"/>
</dbReference>
<dbReference type="GO" id="GO:0005739">
    <property type="term" value="C:mitochondrion"/>
    <property type="evidence" value="ECO:0007669"/>
    <property type="project" value="UniProtKB-SubCell"/>
</dbReference>
<evidence type="ECO:0000313" key="14">
    <source>
        <dbReference type="Proteomes" id="UP001461498"/>
    </source>
</evidence>
<sequence length="386" mass="43614">MASIQNPFYRILKRYFPIRYKQNQMSTKPQESQNEVGVLFECKNNRGIITLNKPKTLNSINYLMVSRIMEKLREWESPMDMVIIKGSGRAFCAGGDIVNITKDGPSASHKGKLFFRHEYIMNNYIGTYKKPYVAIIDGITMGGGLGLSVHGKYRIATENTLCAMPETAIGLYPDVGGTYFLPRLSGGLGMFLALTGHRLKGTDVVKSGIGTHYCPVDSLPALLDALINKIDPCNMDKEICAYTKSVDDVQFSLESNRSLIDHIFCLPSIEKIFEELEKEGSPFSLNTLKLLKKMSPISLKITHRALQKGKHLSLQECLQMETRLSNHILDAKVSKDFYEGVRALLIDKDKNPAWCPKLEDITEQMIDYYFEPLECKDDELNLKAKF</sequence>
<evidence type="ECO:0000256" key="1">
    <source>
        <dbReference type="ARBA" id="ARBA00001709"/>
    </source>
</evidence>
<evidence type="ECO:0000256" key="8">
    <source>
        <dbReference type="ARBA" id="ARBA00022801"/>
    </source>
</evidence>
<evidence type="ECO:0000256" key="2">
    <source>
        <dbReference type="ARBA" id="ARBA00004173"/>
    </source>
</evidence>
<keyword evidence="7" id="KW-0101">Branched-chain amino acid catabolism</keyword>
<dbReference type="InterPro" id="IPR032259">
    <property type="entry name" value="HIBYL-CoA-H"/>
</dbReference>
<dbReference type="GO" id="GO:0003860">
    <property type="term" value="F:3-hydroxyisobutyryl-CoA hydrolase activity"/>
    <property type="evidence" value="ECO:0007669"/>
    <property type="project" value="UniProtKB-EC"/>
</dbReference>
<keyword evidence="9" id="KW-0496">Mitochondrion</keyword>
<evidence type="ECO:0000256" key="4">
    <source>
        <dbReference type="ARBA" id="ARBA00005254"/>
    </source>
</evidence>
<dbReference type="PANTHER" id="PTHR43176:SF3">
    <property type="entry name" value="3-HYDROXYISOBUTYRYL-COA HYDROLASE, MITOCHONDRIAL"/>
    <property type="match status" value="1"/>
</dbReference>
<accession>A0AAW1DAI4</accession>
<dbReference type="Gene3D" id="3.90.226.10">
    <property type="entry name" value="2-enoyl-CoA Hydratase, Chain A, domain 1"/>
    <property type="match status" value="1"/>
</dbReference>
<comment type="caution">
    <text evidence="13">The sequence shown here is derived from an EMBL/GenBank/DDBJ whole genome shotgun (WGS) entry which is preliminary data.</text>
</comment>
<keyword evidence="14" id="KW-1185">Reference proteome</keyword>
<protein>
    <recommendedName>
        <fullName evidence="6">3-hydroxyisobutyryl-CoA hydrolase, mitochondrial</fullName>
        <ecNumber evidence="5">3.1.2.4</ecNumber>
    </recommendedName>
    <alternativeName>
        <fullName evidence="11">3-hydroxyisobutyryl-coenzyme A hydrolase</fullName>
    </alternativeName>
</protein>
<feature type="domain" description="Enoyl-CoA hydratase/isomerase" evidence="12">
    <location>
        <begin position="47"/>
        <end position="370"/>
    </location>
</feature>
<dbReference type="FunFam" id="3.90.226.10:FF:000026">
    <property type="entry name" value="3-hydroxyisobutyryl-CoA hydrolase, mitochondrial"/>
    <property type="match status" value="1"/>
</dbReference>
<evidence type="ECO:0000256" key="11">
    <source>
        <dbReference type="ARBA" id="ARBA00031181"/>
    </source>
</evidence>
<evidence type="ECO:0000256" key="5">
    <source>
        <dbReference type="ARBA" id="ARBA00011915"/>
    </source>
</evidence>
<proteinExistence type="inferred from homology"/>
<comment type="similarity">
    <text evidence="4">Belongs to the enoyl-CoA hydratase/isomerase family.</text>
</comment>
<comment type="catalytic activity">
    <reaction evidence="1">
        <text>3-hydroxy-2-methylpropanoyl-CoA + H2O = 3-hydroxy-2-methylpropanoate + CoA + H(+)</text>
        <dbReference type="Rhea" id="RHEA:20888"/>
        <dbReference type="ChEBI" id="CHEBI:11805"/>
        <dbReference type="ChEBI" id="CHEBI:15377"/>
        <dbReference type="ChEBI" id="CHEBI:15378"/>
        <dbReference type="ChEBI" id="CHEBI:57287"/>
        <dbReference type="ChEBI" id="CHEBI:57340"/>
        <dbReference type="EC" id="3.1.2.4"/>
    </reaction>
</comment>
<organism evidence="13 14">
    <name type="scientific">Rhynocoris fuscipes</name>
    <dbReference type="NCBI Taxonomy" id="488301"/>
    <lineage>
        <taxon>Eukaryota</taxon>
        <taxon>Metazoa</taxon>
        <taxon>Ecdysozoa</taxon>
        <taxon>Arthropoda</taxon>
        <taxon>Hexapoda</taxon>
        <taxon>Insecta</taxon>
        <taxon>Pterygota</taxon>
        <taxon>Neoptera</taxon>
        <taxon>Paraneoptera</taxon>
        <taxon>Hemiptera</taxon>
        <taxon>Heteroptera</taxon>
        <taxon>Panheteroptera</taxon>
        <taxon>Cimicomorpha</taxon>
        <taxon>Reduviidae</taxon>
        <taxon>Harpactorinae</taxon>
        <taxon>Harpactorini</taxon>
        <taxon>Rhynocoris</taxon>
    </lineage>
</organism>
<evidence type="ECO:0000256" key="7">
    <source>
        <dbReference type="ARBA" id="ARBA00022456"/>
    </source>
</evidence>
<reference evidence="13 14" key="1">
    <citation type="submission" date="2022-12" db="EMBL/GenBank/DDBJ databases">
        <title>Chromosome-level genome assembly of true bugs.</title>
        <authorList>
            <person name="Ma L."/>
            <person name="Li H."/>
        </authorList>
    </citation>
    <scope>NUCLEOTIDE SEQUENCE [LARGE SCALE GENOMIC DNA]</scope>
    <source>
        <strain evidence="13">Lab_2022b</strain>
    </source>
</reference>
<dbReference type="SUPFAM" id="SSF52096">
    <property type="entry name" value="ClpP/crotonase"/>
    <property type="match status" value="1"/>
</dbReference>
<dbReference type="NCBIfam" id="NF004127">
    <property type="entry name" value="PRK05617.1"/>
    <property type="match status" value="1"/>
</dbReference>
<dbReference type="InterPro" id="IPR029045">
    <property type="entry name" value="ClpP/crotonase-like_dom_sf"/>
</dbReference>
<evidence type="ECO:0000256" key="9">
    <source>
        <dbReference type="ARBA" id="ARBA00023128"/>
    </source>
</evidence>
<dbReference type="CDD" id="cd06558">
    <property type="entry name" value="crotonase-like"/>
    <property type="match status" value="1"/>
</dbReference>